<dbReference type="Proteomes" id="UP000005709">
    <property type="component" value="Unassembled WGS sequence"/>
</dbReference>
<sequence length="150" mass="17797">MELFKALFKIYFARILAFMDACARAWQRFYEPIRLRKEKKRLRAKGYFTEDATWAEFFADFKFCKCFIIKKILYPNFYAIKNSSKWEAGSKRASFTVGSFAYDEIAWVWVPRAFDGGRKNDLAKLKDLLQKIPALRYEQSDTGIKIFGYE</sequence>
<name>C8PJI6_9BACT</name>
<comment type="caution">
    <text evidence="1">The sequence shown here is derived from an EMBL/GenBank/DDBJ whole genome shotgun (WGS) entry which is preliminary data.</text>
</comment>
<protein>
    <submittedName>
        <fullName evidence="1">Uncharacterized protein</fullName>
    </submittedName>
</protein>
<organism evidence="1 2">
    <name type="scientific">Campylobacter gracilis RM3268</name>
    <dbReference type="NCBI Taxonomy" id="553220"/>
    <lineage>
        <taxon>Bacteria</taxon>
        <taxon>Pseudomonadati</taxon>
        <taxon>Campylobacterota</taxon>
        <taxon>Epsilonproteobacteria</taxon>
        <taxon>Campylobacterales</taxon>
        <taxon>Campylobacteraceae</taxon>
        <taxon>Campylobacter</taxon>
    </lineage>
</organism>
<proteinExistence type="predicted"/>
<accession>C8PJI6</accession>
<dbReference type="AlphaFoldDB" id="C8PJI6"/>
<dbReference type="RefSeq" id="WP_005872063.1">
    <property type="nucleotide sequence ID" value="NZ_ACYG01000027.1"/>
</dbReference>
<reference evidence="1 2" key="1">
    <citation type="submission" date="2009-07" db="EMBL/GenBank/DDBJ databases">
        <authorList>
            <person name="Madupu R."/>
            <person name="Sebastian Y."/>
            <person name="Durkin A.S."/>
            <person name="Torralba M."/>
            <person name="Methe B."/>
            <person name="Sutton G.G."/>
            <person name="Strausberg R.L."/>
            <person name="Nelson K.E."/>
        </authorList>
    </citation>
    <scope>NUCLEOTIDE SEQUENCE [LARGE SCALE GENOMIC DNA]</scope>
    <source>
        <strain evidence="1 2">RM3268</strain>
    </source>
</reference>
<gene>
    <name evidence="1" type="ORF">CAMGR0001_1386</name>
</gene>
<keyword evidence="2" id="KW-1185">Reference proteome</keyword>
<evidence type="ECO:0000313" key="2">
    <source>
        <dbReference type="Proteomes" id="UP000005709"/>
    </source>
</evidence>
<dbReference type="EMBL" id="ACYG01000027">
    <property type="protein sequence ID" value="EEV17091.1"/>
    <property type="molecule type" value="Genomic_DNA"/>
</dbReference>
<evidence type="ECO:0000313" key="1">
    <source>
        <dbReference type="EMBL" id="EEV17091.1"/>
    </source>
</evidence>